<keyword evidence="2" id="KW-0813">Transport</keyword>
<feature type="transmembrane region" description="Helical" evidence="6">
    <location>
        <begin position="70"/>
        <end position="90"/>
    </location>
</feature>
<keyword evidence="3 6" id="KW-0812">Transmembrane</keyword>
<dbReference type="PANTHER" id="PTHR43791">
    <property type="entry name" value="PERMEASE-RELATED"/>
    <property type="match status" value="1"/>
</dbReference>
<dbReference type="FunFam" id="1.20.1250.20:FF:000013">
    <property type="entry name" value="MFS general substrate transporter"/>
    <property type="match status" value="1"/>
</dbReference>
<dbReference type="Gene3D" id="1.20.1250.20">
    <property type="entry name" value="MFS general substrate transporter like domains"/>
    <property type="match status" value="1"/>
</dbReference>
<keyword evidence="4 6" id="KW-1133">Transmembrane helix</keyword>
<name>A0A167EZG3_9ASCO</name>
<comment type="subcellular location">
    <subcellularLocation>
        <location evidence="1">Membrane</location>
        <topology evidence="1">Multi-pass membrane protein</topology>
    </subcellularLocation>
</comment>
<gene>
    <name evidence="8" type="primary">TNA1</name>
    <name evidence="8" type="ORF">AWJ20_2244</name>
</gene>
<evidence type="ECO:0000256" key="1">
    <source>
        <dbReference type="ARBA" id="ARBA00004141"/>
    </source>
</evidence>
<accession>A0A167EZG3</accession>
<dbReference type="InterPro" id="IPR011701">
    <property type="entry name" value="MFS"/>
</dbReference>
<evidence type="ECO:0000256" key="3">
    <source>
        <dbReference type="ARBA" id="ARBA00022692"/>
    </source>
</evidence>
<reference evidence="8 9" key="1">
    <citation type="submission" date="2016-02" db="EMBL/GenBank/DDBJ databases">
        <title>Complete genome sequence and transcriptome regulation of the pentose utilising yeast Sugiyamaella lignohabitans.</title>
        <authorList>
            <person name="Bellasio M."/>
            <person name="Peymann A."/>
            <person name="Valli M."/>
            <person name="Sipitzky M."/>
            <person name="Graf A."/>
            <person name="Sauer M."/>
            <person name="Marx H."/>
            <person name="Mattanovich D."/>
        </authorList>
    </citation>
    <scope>NUCLEOTIDE SEQUENCE [LARGE SCALE GENOMIC DNA]</scope>
    <source>
        <strain evidence="8 9">CBS 10342</strain>
    </source>
</reference>
<sequence length="354" mass="39579">MMAFRFLMGVFETGYSPGVPYYLTFFYYRHEIAWRISVFCVAAPIATTFSGALAYGITKNTNLAIASWRVLFLVESLPTIALGLWGYYALPNSSADSRFLTEHEKNIAKARLARQISKVEMSRSFRVKDFLTSLIDPKVVLPMVMYFSINVSYSSLPVFTPAIIHGMGFTSVNSQGLSAIPYIYTTVIVLLSCYLSDRWRVRGAFVTILSLKGAVGWLLLALCKTTGVRYFALFLASSGIFSCVPLMLTWMSNNQGTEQKRGIGFMFINILGQTGPLVGTRLFPASEAPLYIKGCWISFGFTVFLSTCSVVLALHLIYENRKLERKYGPAEDTTQASNSVSEDGEVNPNFRYIW</sequence>
<evidence type="ECO:0000256" key="4">
    <source>
        <dbReference type="ARBA" id="ARBA00022989"/>
    </source>
</evidence>
<proteinExistence type="predicted"/>
<evidence type="ECO:0000259" key="7">
    <source>
        <dbReference type="PROSITE" id="PS50850"/>
    </source>
</evidence>
<feature type="transmembrane region" description="Helical" evidence="6">
    <location>
        <begin position="263"/>
        <end position="284"/>
    </location>
</feature>
<dbReference type="Proteomes" id="UP000189580">
    <property type="component" value="Chromosome b"/>
</dbReference>
<evidence type="ECO:0000313" key="8">
    <source>
        <dbReference type="EMBL" id="ANB14639.1"/>
    </source>
</evidence>
<evidence type="ECO:0000313" key="9">
    <source>
        <dbReference type="Proteomes" id="UP000189580"/>
    </source>
</evidence>
<dbReference type="AlphaFoldDB" id="A0A167EZG3"/>
<dbReference type="PANTHER" id="PTHR43791:SF36">
    <property type="entry name" value="TRANSPORTER, PUTATIVE (AFU_ORTHOLOGUE AFUA_6G08340)-RELATED"/>
    <property type="match status" value="1"/>
</dbReference>
<dbReference type="GO" id="GO:0022857">
    <property type="term" value="F:transmembrane transporter activity"/>
    <property type="evidence" value="ECO:0007669"/>
    <property type="project" value="InterPro"/>
</dbReference>
<evidence type="ECO:0000256" key="5">
    <source>
        <dbReference type="ARBA" id="ARBA00023136"/>
    </source>
</evidence>
<feature type="transmembrane region" description="Helical" evidence="6">
    <location>
        <begin position="179"/>
        <end position="196"/>
    </location>
</feature>
<dbReference type="KEGG" id="slb:AWJ20_2244"/>
<protein>
    <submittedName>
        <fullName evidence="8">Tna1p</fullName>
    </submittedName>
</protein>
<dbReference type="SUPFAM" id="SSF103473">
    <property type="entry name" value="MFS general substrate transporter"/>
    <property type="match status" value="1"/>
</dbReference>
<feature type="domain" description="Major facilitator superfamily (MFS) profile" evidence="7">
    <location>
        <begin position="1"/>
        <end position="324"/>
    </location>
</feature>
<feature type="transmembrane region" description="Helical" evidence="6">
    <location>
        <begin position="296"/>
        <end position="318"/>
    </location>
</feature>
<keyword evidence="5 6" id="KW-0472">Membrane</keyword>
<keyword evidence="9" id="KW-1185">Reference proteome</keyword>
<feature type="transmembrane region" description="Helical" evidence="6">
    <location>
        <begin position="203"/>
        <end position="222"/>
    </location>
</feature>
<dbReference type="PROSITE" id="PS50850">
    <property type="entry name" value="MFS"/>
    <property type="match status" value="1"/>
</dbReference>
<dbReference type="GO" id="GO:0016020">
    <property type="term" value="C:membrane"/>
    <property type="evidence" value="ECO:0007669"/>
    <property type="project" value="UniProtKB-SubCell"/>
</dbReference>
<feature type="transmembrane region" description="Helical" evidence="6">
    <location>
        <begin position="32"/>
        <end position="58"/>
    </location>
</feature>
<evidence type="ECO:0000256" key="2">
    <source>
        <dbReference type="ARBA" id="ARBA00022448"/>
    </source>
</evidence>
<dbReference type="InterPro" id="IPR020846">
    <property type="entry name" value="MFS_dom"/>
</dbReference>
<feature type="transmembrane region" description="Helical" evidence="6">
    <location>
        <begin position="228"/>
        <end position="251"/>
    </location>
</feature>
<dbReference type="EMBL" id="CP014503">
    <property type="protein sequence ID" value="ANB14639.1"/>
    <property type="molecule type" value="Genomic_DNA"/>
</dbReference>
<dbReference type="OrthoDB" id="2985014at2759"/>
<organism evidence="8 9">
    <name type="scientific">Sugiyamaella lignohabitans</name>
    <dbReference type="NCBI Taxonomy" id="796027"/>
    <lineage>
        <taxon>Eukaryota</taxon>
        <taxon>Fungi</taxon>
        <taxon>Dikarya</taxon>
        <taxon>Ascomycota</taxon>
        <taxon>Saccharomycotina</taxon>
        <taxon>Dipodascomycetes</taxon>
        <taxon>Dipodascales</taxon>
        <taxon>Trichomonascaceae</taxon>
        <taxon>Sugiyamaella</taxon>
    </lineage>
</organism>
<dbReference type="InterPro" id="IPR036259">
    <property type="entry name" value="MFS_trans_sf"/>
</dbReference>
<dbReference type="Pfam" id="PF07690">
    <property type="entry name" value="MFS_1"/>
    <property type="match status" value="1"/>
</dbReference>
<dbReference type="GeneID" id="30034134"/>
<evidence type="ECO:0000256" key="6">
    <source>
        <dbReference type="SAM" id="Phobius"/>
    </source>
</evidence>
<dbReference type="RefSeq" id="XP_018737116.1">
    <property type="nucleotide sequence ID" value="XM_018879176.1"/>
</dbReference>